<feature type="compositionally biased region" description="Polar residues" evidence="8">
    <location>
        <begin position="447"/>
        <end position="456"/>
    </location>
</feature>
<dbReference type="PANTHER" id="PTHR10942">
    <property type="entry name" value="LEISHMANOLYSIN-LIKE PEPTIDASE"/>
    <property type="match status" value="1"/>
</dbReference>
<evidence type="ECO:0000313" key="10">
    <source>
        <dbReference type="Proteomes" id="UP001632037"/>
    </source>
</evidence>
<feature type="compositionally biased region" description="Polar residues" evidence="8">
    <location>
        <begin position="357"/>
        <end position="410"/>
    </location>
</feature>
<evidence type="ECO:0000256" key="6">
    <source>
        <dbReference type="ARBA" id="ARBA00023049"/>
    </source>
</evidence>
<feature type="compositionally biased region" description="Low complexity" evidence="8">
    <location>
        <begin position="435"/>
        <end position="446"/>
    </location>
</feature>
<keyword evidence="10" id="KW-1185">Reference proteome</keyword>
<dbReference type="PRINTS" id="PR00782">
    <property type="entry name" value="LSHMANOLYSIN"/>
</dbReference>
<feature type="compositionally biased region" description="Low complexity" evidence="8">
    <location>
        <begin position="531"/>
        <end position="542"/>
    </location>
</feature>
<accession>A0ABD3FW10</accession>
<name>A0ABD3FW10_9STRA</name>
<gene>
    <name evidence="9" type="ORF">V7S43_004118</name>
</gene>
<dbReference type="EMBL" id="JBIMZQ010000006">
    <property type="protein sequence ID" value="KAL3670933.1"/>
    <property type="molecule type" value="Genomic_DNA"/>
</dbReference>
<dbReference type="Pfam" id="PF01457">
    <property type="entry name" value="Peptidase_M8"/>
    <property type="match status" value="1"/>
</dbReference>
<dbReference type="Gene3D" id="2.10.55.10">
    <property type="entry name" value="Leishmanolysin domain 3"/>
    <property type="match status" value="1"/>
</dbReference>
<keyword evidence="2" id="KW-0645">Protease</keyword>
<dbReference type="GO" id="GO:0006508">
    <property type="term" value="P:proteolysis"/>
    <property type="evidence" value="ECO:0007669"/>
    <property type="project" value="UniProtKB-KW"/>
</dbReference>
<keyword evidence="5 7" id="KW-0862">Zinc</keyword>
<evidence type="ECO:0000256" key="8">
    <source>
        <dbReference type="SAM" id="MobiDB-lite"/>
    </source>
</evidence>
<evidence type="ECO:0000256" key="7">
    <source>
        <dbReference type="PIRSR" id="PIRSR601577-2"/>
    </source>
</evidence>
<dbReference type="InterPro" id="IPR001577">
    <property type="entry name" value="Peptidase_M8"/>
</dbReference>
<evidence type="ECO:0000256" key="5">
    <source>
        <dbReference type="ARBA" id="ARBA00022833"/>
    </source>
</evidence>
<keyword evidence="6 7" id="KW-0482">Metalloprotease</keyword>
<feature type="binding site" evidence="7">
    <location>
        <position position="90"/>
    </location>
    <ligand>
        <name>Zn(2+)</name>
        <dbReference type="ChEBI" id="CHEBI:29105"/>
        <note>catalytic</note>
    </ligand>
</feature>
<comment type="similarity">
    <text evidence="1">Belongs to the peptidase M8 family.</text>
</comment>
<evidence type="ECO:0000313" key="9">
    <source>
        <dbReference type="EMBL" id="KAL3670933.1"/>
    </source>
</evidence>
<dbReference type="SUPFAM" id="SSF55486">
    <property type="entry name" value="Metalloproteases ('zincins'), catalytic domain"/>
    <property type="match status" value="1"/>
</dbReference>
<dbReference type="GO" id="GO:0008237">
    <property type="term" value="F:metallopeptidase activity"/>
    <property type="evidence" value="ECO:0007669"/>
    <property type="project" value="UniProtKB-KW"/>
</dbReference>
<comment type="caution">
    <text evidence="9">The sequence shown here is derived from an EMBL/GenBank/DDBJ whole genome shotgun (WGS) entry which is preliminary data.</text>
</comment>
<evidence type="ECO:0000256" key="3">
    <source>
        <dbReference type="ARBA" id="ARBA00022723"/>
    </source>
</evidence>
<proteinExistence type="inferred from homology"/>
<dbReference type="PANTHER" id="PTHR10942:SF0">
    <property type="entry name" value="LEISHMANOLYSIN-LIKE PEPTIDASE"/>
    <property type="match status" value="1"/>
</dbReference>
<evidence type="ECO:0000256" key="4">
    <source>
        <dbReference type="ARBA" id="ARBA00022801"/>
    </source>
</evidence>
<dbReference type="Gene3D" id="3.90.132.10">
    <property type="entry name" value="Leishmanolysin , domain 2"/>
    <property type="match status" value="1"/>
</dbReference>
<sequence>MRTEDGTPRTPRNLDGNPTAYTSGTCPNGKAIEHYVEPSNSTIKFLTERNHVVAKMVTPRVRAYVQEHFNCSTLEGAEMESQDGGCIGSHWEERLFEPEYMTAVDSYRNVFSALTLAFFEDSGWYRVNASTSEVLHFGLNKGCLFATEKCVDPVTETPIAADHFCTSIDTQGCSVDARSRSTCSLSSKSQAIPAEYQYFLGSSTKGGINTFADFCPINVGYAGGDCSISSNLLKLGTTVINAYGETYCPTCKCTLTSLRSSDSTGWGINPPRQSGCYSMQCLNDTDSSTNTPITVVQLTIPRSKTKDSINVNCTKKGVKLSVPGFSGEITCPDPLVVCDYDDPSRLLLADIIKDNSASVTDGTSMPPTDSSDASTNGRNDTDTSSASASKNPQSGSGSSQTPDANASTSGERSHDSSEPHSSSASKEGSKNGTDSSSPMSSSGSMSAQNGTDSSAPVSREDSRSYGDTSSLSRADSSKSSESGVGSKTPASSDGDASDRSSTSENSSNSTDHEYDRASREGSLRWKDEVGSKSNSSSDSGTTPGSGGSLSVAPISNNVATPGWASYGILFVGGFLASTIGW</sequence>
<dbReference type="Proteomes" id="UP001632037">
    <property type="component" value="Unassembled WGS sequence"/>
</dbReference>
<feature type="compositionally biased region" description="Low complexity" evidence="8">
    <location>
        <begin position="469"/>
        <end position="509"/>
    </location>
</feature>
<evidence type="ECO:0000256" key="1">
    <source>
        <dbReference type="ARBA" id="ARBA00005860"/>
    </source>
</evidence>
<feature type="region of interest" description="Disordered" evidence="8">
    <location>
        <begin position="1"/>
        <end position="23"/>
    </location>
</feature>
<keyword evidence="3 7" id="KW-0479">Metal-binding</keyword>
<evidence type="ECO:0000256" key="2">
    <source>
        <dbReference type="ARBA" id="ARBA00022670"/>
    </source>
</evidence>
<feature type="compositionally biased region" description="Basic and acidic residues" evidence="8">
    <location>
        <begin position="510"/>
        <end position="530"/>
    </location>
</feature>
<comment type="cofactor">
    <cofactor evidence="7">
        <name>Zn(2+)</name>
        <dbReference type="ChEBI" id="CHEBI:29105"/>
    </cofactor>
    <text evidence="7">Binds 1 zinc ion per subunit.</text>
</comment>
<dbReference type="GO" id="GO:0046872">
    <property type="term" value="F:metal ion binding"/>
    <property type="evidence" value="ECO:0007669"/>
    <property type="project" value="UniProtKB-KW"/>
</dbReference>
<dbReference type="FunFam" id="3.90.132.10:FF:000001">
    <property type="entry name" value="leishmanolysin-like peptidase isoform X2"/>
    <property type="match status" value="1"/>
</dbReference>
<evidence type="ECO:0008006" key="11">
    <source>
        <dbReference type="Google" id="ProtNLM"/>
    </source>
</evidence>
<dbReference type="AlphaFoldDB" id="A0ABD3FW10"/>
<protein>
    <recommendedName>
        <fullName evidence="11">Leishmanolysin-like peptidase</fullName>
    </recommendedName>
</protein>
<feature type="region of interest" description="Disordered" evidence="8">
    <location>
        <begin position="357"/>
        <end position="556"/>
    </location>
</feature>
<organism evidence="9 10">
    <name type="scientific">Phytophthora oleae</name>
    <dbReference type="NCBI Taxonomy" id="2107226"/>
    <lineage>
        <taxon>Eukaryota</taxon>
        <taxon>Sar</taxon>
        <taxon>Stramenopiles</taxon>
        <taxon>Oomycota</taxon>
        <taxon>Peronosporomycetes</taxon>
        <taxon>Peronosporales</taxon>
        <taxon>Peronosporaceae</taxon>
        <taxon>Phytophthora</taxon>
    </lineage>
</organism>
<keyword evidence="4" id="KW-0378">Hydrolase</keyword>
<reference evidence="9 10" key="1">
    <citation type="submission" date="2024-09" db="EMBL/GenBank/DDBJ databases">
        <title>Genome sequencing and assembly of Phytophthora oleae, isolate VK10A, causative agent of rot of olive drupes.</title>
        <authorList>
            <person name="Conti Taguali S."/>
            <person name="Riolo M."/>
            <person name="La Spada F."/>
            <person name="Cacciola S.O."/>
            <person name="Dionisio G."/>
        </authorList>
    </citation>
    <scope>NUCLEOTIDE SEQUENCE [LARGE SCALE GENOMIC DNA]</scope>
    <source>
        <strain evidence="9 10">VK10A</strain>
    </source>
</reference>